<keyword evidence="3" id="KW-0808">Transferase</keyword>
<dbReference type="InterPro" id="IPR040503">
    <property type="entry name" value="TRHO_N"/>
</dbReference>
<dbReference type="NCBIfam" id="NF001136">
    <property type="entry name" value="PRK00142.1-4"/>
    <property type="match status" value="1"/>
</dbReference>
<dbReference type="Proteomes" id="UP000537862">
    <property type="component" value="Unassembled WGS sequence"/>
</dbReference>
<dbReference type="Gene3D" id="3.40.250.10">
    <property type="entry name" value="Rhodanese-like domain"/>
    <property type="match status" value="1"/>
</dbReference>
<dbReference type="Pfam" id="PF00581">
    <property type="entry name" value="Rhodanese"/>
    <property type="match status" value="1"/>
</dbReference>
<accession>A0A849P3E9</accession>
<dbReference type="CDD" id="cd01518">
    <property type="entry name" value="RHOD_YceA"/>
    <property type="match status" value="1"/>
</dbReference>
<dbReference type="Pfam" id="PF17773">
    <property type="entry name" value="UPF0176_N"/>
    <property type="match status" value="1"/>
</dbReference>
<dbReference type="GO" id="GO:0016740">
    <property type="term" value="F:transferase activity"/>
    <property type="evidence" value="ECO:0007669"/>
    <property type="project" value="UniProtKB-KW"/>
</dbReference>
<dbReference type="HAMAP" id="MF_00469">
    <property type="entry name" value="TrhO"/>
    <property type="match status" value="1"/>
</dbReference>
<dbReference type="InterPro" id="IPR001763">
    <property type="entry name" value="Rhodanese-like_dom"/>
</dbReference>
<dbReference type="SUPFAM" id="SSF52821">
    <property type="entry name" value="Rhodanese/Cell cycle control phosphatase"/>
    <property type="match status" value="1"/>
</dbReference>
<feature type="domain" description="Rhodanese" evidence="2">
    <location>
        <begin position="123"/>
        <end position="223"/>
    </location>
</feature>
<dbReference type="EC" id="1.14.-.-" evidence="1"/>
<dbReference type="GO" id="GO:0016705">
    <property type="term" value="F:oxidoreductase activity, acting on paired donors, with incorporation or reduction of molecular oxygen"/>
    <property type="evidence" value="ECO:0007669"/>
    <property type="project" value="UniProtKB-UniRule"/>
</dbReference>
<reference evidence="3 4" key="1">
    <citation type="submission" date="2020-05" db="EMBL/GenBank/DDBJ databases">
        <authorList>
            <person name="Niu N."/>
        </authorList>
    </citation>
    <scope>NUCLEOTIDE SEQUENCE [LARGE SCALE GENOMIC DNA]</scope>
    <source>
        <strain evidence="3 4">3340-03</strain>
    </source>
</reference>
<dbReference type="InterPro" id="IPR020936">
    <property type="entry name" value="TrhO"/>
</dbReference>
<dbReference type="GO" id="GO:0006400">
    <property type="term" value="P:tRNA modification"/>
    <property type="evidence" value="ECO:0007669"/>
    <property type="project" value="UniProtKB-UniRule"/>
</dbReference>
<dbReference type="Gene3D" id="3.30.70.100">
    <property type="match status" value="1"/>
</dbReference>
<sequence>MSSFTIAALYKFVDLPDFEALQAPIQKVADENDIKGILLLAREGINGTIAGSREGIDKMLAYLRSDARLADLVHKESASDDKAPFHRLRVRLKKEIVTMGQPNVNALNAGIYVKPEDWNALISDPDVVVVDTRNDYEVGIGTFKGAINPHTESFRQFPDWVQEQSKTGGLLDKQKTKKVAMFCTGGIRCEKSTAYMKSQGFDEVYHLEGGILKYLETIPQEKSLWEGQCFVFDDRVSVGHQLIPGSYVQCRACRHPLSEEDTQSIHYVRGESCPYCYDKVTDEQRARFRERQKQVDLAKARSETHLGADMQEQIQQRRLEKEAVKERLRALNRQKTAVATK</sequence>
<keyword evidence="4" id="KW-1185">Reference proteome</keyword>
<gene>
    <name evidence="1" type="primary">trhO</name>
    <name evidence="3" type="ORF">HKX39_03150</name>
</gene>
<protein>
    <recommendedName>
        <fullName evidence="1">tRNA uridine(34) hydroxylase</fullName>
        <ecNumber evidence="1">1.14.-.-</ecNumber>
    </recommendedName>
    <alternativeName>
        <fullName evidence="1">tRNA hydroxylation protein O</fullName>
    </alternativeName>
</protein>
<keyword evidence="1" id="KW-0560">Oxidoreductase</keyword>
<evidence type="ECO:0000256" key="1">
    <source>
        <dbReference type="HAMAP-Rule" id="MF_00469"/>
    </source>
</evidence>
<dbReference type="EMBL" id="JABGBN010000001">
    <property type="protein sequence ID" value="NOL51171.1"/>
    <property type="molecule type" value="Genomic_DNA"/>
</dbReference>
<comment type="catalytic activity">
    <reaction evidence="1">
        <text>uridine(34) in tRNA + AH2 + O2 = 5-hydroxyuridine(34) in tRNA + A + H2O</text>
        <dbReference type="Rhea" id="RHEA:64224"/>
        <dbReference type="Rhea" id="RHEA-COMP:11727"/>
        <dbReference type="Rhea" id="RHEA-COMP:13381"/>
        <dbReference type="ChEBI" id="CHEBI:13193"/>
        <dbReference type="ChEBI" id="CHEBI:15377"/>
        <dbReference type="ChEBI" id="CHEBI:15379"/>
        <dbReference type="ChEBI" id="CHEBI:17499"/>
        <dbReference type="ChEBI" id="CHEBI:65315"/>
        <dbReference type="ChEBI" id="CHEBI:136877"/>
    </reaction>
</comment>
<evidence type="ECO:0000259" key="2">
    <source>
        <dbReference type="PROSITE" id="PS50206"/>
    </source>
</evidence>
<keyword evidence="1" id="KW-0819">tRNA processing</keyword>
<dbReference type="PANTHER" id="PTHR43268">
    <property type="entry name" value="THIOSULFATE SULFURTRANSFERASE/RHODANESE-LIKE DOMAIN-CONTAINING PROTEIN 2"/>
    <property type="match status" value="1"/>
</dbReference>
<comment type="function">
    <text evidence="1">Catalyzes oxygen-dependent 5-hydroxyuridine (ho5U) modification at position 34 in tRNAs.</text>
</comment>
<dbReference type="PROSITE" id="PS50206">
    <property type="entry name" value="RHODANESE_3"/>
    <property type="match status" value="1"/>
</dbReference>
<dbReference type="PANTHER" id="PTHR43268:SF3">
    <property type="entry name" value="RHODANESE-LIKE DOMAIN-CONTAINING PROTEIN 7-RELATED"/>
    <property type="match status" value="1"/>
</dbReference>
<organism evidence="3 4">
    <name type="scientific">Pelistega suis</name>
    <dbReference type="NCBI Taxonomy" id="1631957"/>
    <lineage>
        <taxon>Bacteria</taxon>
        <taxon>Pseudomonadati</taxon>
        <taxon>Pseudomonadota</taxon>
        <taxon>Betaproteobacteria</taxon>
        <taxon>Burkholderiales</taxon>
        <taxon>Alcaligenaceae</taxon>
        <taxon>Pelistega</taxon>
    </lineage>
</organism>
<comment type="caution">
    <text evidence="3">The sequence shown here is derived from an EMBL/GenBank/DDBJ whole genome shotgun (WGS) entry which is preliminary data.</text>
</comment>
<evidence type="ECO:0000313" key="3">
    <source>
        <dbReference type="EMBL" id="NOL51171.1"/>
    </source>
</evidence>
<dbReference type="AlphaFoldDB" id="A0A849P3E9"/>
<proteinExistence type="inferred from homology"/>
<comment type="similarity">
    <text evidence="1">Belongs to the TrhO family.</text>
</comment>
<dbReference type="SMART" id="SM00450">
    <property type="entry name" value="RHOD"/>
    <property type="match status" value="1"/>
</dbReference>
<dbReference type="RefSeq" id="WP_171679841.1">
    <property type="nucleotide sequence ID" value="NZ_JABGBN010000001.1"/>
</dbReference>
<name>A0A849P3E9_9BURK</name>
<dbReference type="InterPro" id="IPR036873">
    <property type="entry name" value="Rhodanese-like_dom_sf"/>
</dbReference>
<evidence type="ECO:0000313" key="4">
    <source>
        <dbReference type="Proteomes" id="UP000537862"/>
    </source>
</evidence>